<dbReference type="CDD" id="cd05799">
    <property type="entry name" value="PGM2"/>
    <property type="match status" value="1"/>
</dbReference>
<feature type="domain" description="Alpha-D-phosphohexomutase alpha/beta/alpha" evidence="11">
    <location>
        <begin position="333"/>
        <end position="426"/>
    </location>
</feature>
<keyword evidence="3" id="KW-0597">Phosphoprotein</keyword>
<feature type="domain" description="Alpha-D-phosphohexomutase alpha/beta/alpha" evidence="10">
    <location>
        <begin position="185"/>
        <end position="271"/>
    </location>
</feature>
<sequence length="539" mass="55006">MTGLRFGTAGLRAPVGPGPDHMNVSTVSRATAGVAQWLREHATPLREGGPFAVAVGFDSRYGSHAMALATAQVFAGAGFDVTLLAEPTPTPVLAWVVRERGLDAGVQITASHNPKADNGYKLYLAGGSQIVPPADREIEAAVAAQPSPAWRIPRAANAGLDHGAREGYVAAVAGLEGTGDAAVLAARRTLRIAYTPLHGVGGSTLEEVLRSSGFGSVTTVPSQRWPDPEFPTVEFPNPEEAGATDALVATAGEVGADLLIALDPDADRCMLGVPDPQAPGGYRMLRGDETGPLLARRVLSRYRPAAPAPTPTPADTADGPDAAGAHAGADAAPVVATTIVSSGLLAAMAEAEGWDHRETLTGFKYLARAADDRPGELVFAYEEAVGTCPAPDLVADKDGIATALVAAAWAAELAAEGRTLRDELEDLDAAYGVYRTAQVAVRTAGPEEAAALVREVTDAPPASLAGVGVTAAPLAGTAGVRLTGEDGGVAVRVIARPSGTEPKAKFYLQVSAPAGADAAHVEAVLDRLTADVRGLAPAV</sequence>
<dbReference type="InterPro" id="IPR016055">
    <property type="entry name" value="A-D-PHexomutase_a/b/a-I/II/III"/>
</dbReference>
<evidence type="ECO:0000259" key="10">
    <source>
        <dbReference type="Pfam" id="PF02879"/>
    </source>
</evidence>
<evidence type="ECO:0000313" key="13">
    <source>
        <dbReference type="Proteomes" id="UP000276526"/>
    </source>
</evidence>
<accession>A0A426PYU6</accession>
<evidence type="ECO:0000256" key="8">
    <source>
        <dbReference type="SAM" id="MobiDB-lite"/>
    </source>
</evidence>
<evidence type="ECO:0000256" key="7">
    <source>
        <dbReference type="RuleBase" id="RU004326"/>
    </source>
</evidence>
<keyword evidence="5 7" id="KW-0460">Magnesium</keyword>
<dbReference type="PRINTS" id="PR00509">
    <property type="entry name" value="PGMPMM"/>
</dbReference>
<protein>
    <submittedName>
        <fullName evidence="12">Phosphomannomutase</fullName>
    </submittedName>
</protein>
<feature type="region of interest" description="Disordered" evidence="8">
    <location>
        <begin position="303"/>
        <end position="326"/>
    </location>
</feature>
<dbReference type="Pfam" id="PF02878">
    <property type="entry name" value="PGM_PMM_I"/>
    <property type="match status" value="1"/>
</dbReference>
<dbReference type="InterPro" id="IPR005845">
    <property type="entry name" value="A-D-PHexomutase_a/b/a-II"/>
</dbReference>
<dbReference type="InterPro" id="IPR005846">
    <property type="entry name" value="A-D-PHexomutase_a/b/a-III"/>
</dbReference>
<evidence type="ECO:0000256" key="5">
    <source>
        <dbReference type="ARBA" id="ARBA00022842"/>
    </source>
</evidence>
<evidence type="ECO:0000256" key="1">
    <source>
        <dbReference type="ARBA" id="ARBA00001946"/>
    </source>
</evidence>
<dbReference type="PROSITE" id="PS00710">
    <property type="entry name" value="PGM_PMM"/>
    <property type="match status" value="1"/>
</dbReference>
<reference evidence="12 13" key="1">
    <citation type="submission" date="2018-01" db="EMBL/GenBank/DDBJ databases">
        <title>Twenty Corynebacterium bovis Genomes.</title>
        <authorList>
            <person name="Gulvik C.A."/>
        </authorList>
    </citation>
    <scope>NUCLEOTIDE SEQUENCE [LARGE SCALE GENOMIC DNA]</scope>
    <source>
        <strain evidence="12 13">F6900</strain>
    </source>
</reference>
<dbReference type="InterPro" id="IPR005841">
    <property type="entry name" value="Alpha-D-phosphohexomutase_SF"/>
</dbReference>
<dbReference type="PANTHER" id="PTHR45745:SF1">
    <property type="entry name" value="PHOSPHOGLUCOMUTASE 2B-RELATED"/>
    <property type="match status" value="1"/>
</dbReference>
<evidence type="ECO:0000313" key="12">
    <source>
        <dbReference type="EMBL" id="RRO86884.1"/>
    </source>
</evidence>
<gene>
    <name evidence="12" type="ORF">CXF48_04975</name>
</gene>
<dbReference type="InterPro" id="IPR036900">
    <property type="entry name" value="A-D-PHexomutase_C_sf"/>
</dbReference>
<dbReference type="InterPro" id="IPR016066">
    <property type="entry name" value="A-D-PHexomutase_CS"/>
</dbReference>
<evidence type="ECO:0000256" key="2">
    <source>
        <dbReference type="ARBA" id="ARBA00010231"/>
    </source>
</evidence>
<name>A0A426PYU6_9CORY</name>
<dbReference type="GO" id="GO:0008973">
    <property type="term" value="F:phosphopentomutase activity"/>
    <property type="evidence" value="ECO:0007669"/>
    <property type="project" value="TreeGrafter"/>
</dbReference>
<dbReference type="Pfam" id="PF02879">
    <property type="entry name" value="PGM_PMM_II"/>
    <property type="match status" value="1"/>
</dbReference>
<dbReference type="EMBL" id="PQNK01000006">
    <property type="protein sequence ID" value="RRO86884.1"/>
    <property type="molecule type" value="Genomic_DNA"/>
</dbReference>
<organism evidence="12 13">
    <name type="scientific">Corynebacterium bovis</name>
    <dbReference type="NCBI Taxonomy" id="36808"/>
    <lineage>
        <taxon>Bacteria</taxon>
        <taxon>Bacillati</taxon>
        <taxon>Actinomycetota</taxon>
        <taxon>Actinomycetes</taxon>
        <taxon>Mycobacteriales</taxon>
        <taxon>Corynebacteriaceae</taxon>
        <taxon>Corynebacterium</taxon>
    </lineage>
</organism>
<dbReference type="PANTHER" id="PTHR45745">
    <property type="entry name" value="PHOSPHOMANNOMUTASE 45A"/>
    <property type="match status" value="1"/>
</dbReference>
<evidence type="ECO:0000259" key="11">
    <source>
        <dbReference type="Pfam" id="PF02880"/>
    </source>
</evidence>
<dbReference type="SUPFAM" id="SSF53738">
    <property type="entry name" value="Phosphoglucomutase, first 3 domains"/>
    <property type="match status" value="3"/>
</dbReference>
<dbReference type="Gene3D" id="3.40.120.10">
    <property type="entry name" value="Alpha-D-Glucose-1,6-Bisphosphate, subunit A, domain 3"/>
    <property type="match status" value="3"/>
</dbReference>
<evidence type="ECO:0000256" key="4">
    <source>
        <dbReference type="ARBA" id="ARBA00022723"/>
    </source>
</evidence>
<evidence type="ECO:0000259" key="9">
    <source>
        <dbReference type="Pfam" id="PF02878"/>
    </source>
</evidence>
<comment type="cofactor">
    <cofactor evidence="1">
        <name>Mg(2+)</name>
        <dbReference type="ChEBI" id="CHEBI:18420"/>
    </cofactor>
</comment>
<dbReference type="Pfam" id="PF02880">
    <property type="entry name" value="PGM_PMM_III"/>
    <property type="match status" value="1"/>
</dbReference>
<comment type="caution">
    <text evidence="12">The sequence shown here is derived from an EMBL/GenBank/DDBJ whole genome shotgun (WGS) entry which is preliminary data.</text>
</comment>
<dbReference type="GO" id="GO:0000287">
    <property type="term" value="F:magnesium ion binding"/>
    <property type="evidence" value="ECO:0007669"/>
    <property type="project" value="InterPro"/>
</dbReference>
<feature type="domain" description="Alpha-D-phosphohexomutase alpha/beta/alpha" evidence="9">
    <location>
        <begin position="5"/>
        <end position="144"/>
    </location>
</feature>
<proteinExistence type="inferred from homology"/>
<dbReference type="SUPFAM" id="SSF55957">
    <property type="entry name" value="Phosphoglucomutase, C-terminal domain"/>
    <property type="match status" value="1"/>
</dbReference>
<keyword evidence="4 7" id="KW-0479">Metal-binding</keyword>
<dbReference type="GO" id="GO:0005975">
    <property type="term" value="P:carbohydrate metabolic process"/>
    <property type="evidence" value="ECO:0007669"/>
    <property type="project" value="InterPro"/>
</dbReference>
<comment type="similarity">
    <text evidence="2 7">Belongs to the phosphohexose mutase family.</text>
</comment>
<dbReference type="Gene3D" id="3.30.310.50">
    <property type="entry name" value="Alpha-D-phosphohexomutase, C-terminal domain"/>
    <property type="match status" value="1"/>
</dbReference>
<dbReference type="GO" id="GO:0006166">
    <property type="term" value="P:purine ribonucleoside salvage"/>
    <property type="evidence" value="ECO:0007669"/>
    <property type="project" value="TreeGrafter"/>
</dbReference>
<evidence type="ECO:0000256" key="3">
    <source>
        <dbReference type="ARBA" id="ARBA00022553"/>
    </source>
</evidence>
<dbReference type="AlphaFoldDB" id="A0A426PYU6"/>
<dbReference type="Proteomes" id="UP000276526">
    <property type="component" value="Unassembled WGS sequence"/>
</dbReference>
<keyword evidence="6" id="KW-0413">Isomerase</keyword>
<dbReference type="RefSeq" id="WP_125207091.1">
    <property type="nucleotide sequence ID" value="NZ_JAUKFU010000049.1"/>
</dbReference>
<evidence type="ECO:0000256" key="6">
    <source>
        <dbReference type="ARBA" id="ARBA00023235"/>
    </source>
</evidence>
<feature type="compositionally biased region" description="Low complexity" evidence="8">
    <location>
        <begin position="313"/>
        <end position="326"/>
    </location>
</feature>
<dbReference type="InterPro" id="IPR005844">
    <property type="entry name" value="A-D-PHexomutase_a/b/a-I"/>
</dbReference>